<evidence type="ECO:0000259" key="7">
    <source>
        <dbReference type="Pfam" id="PF06305"/>
    </source>
</evidence>
<feature type="transmembrane region" description="Helical" evidence="6">
    <location>
        <begin position="7"/>
        <end position="25"/>
    </location>
</feature>
<dbReference type="PANTHER" id="PTHR41335:SF1">
    <property type="entry name" value="MEMBRANE PROTEIN"/>
    <property type="match status" value="1"/>
</dbReference>
<keyword evidence="5" id="KW-0175">Coiled coil</keyword>
<reference evidence="8 9" key="1">
    <citation type="submission" date="2017-11" db="EMBL/GenBank/DDBJ databases">
        <title>Draft Genome Sequence of Lactobacillus curieae NBRC 111893 isolated from Koso, a Japanese sugar-Vegetable Fermented Beverage.</title>
        <authorList>
            <person name="Chiou T.Y."/>
            <person name="Oshima K."/>
            <person name="Suda W."/>
            <person name="Hattori M."/>
            <person name="Takahashi T."/>
        </authorList>
    </citation>
    <scope>NUCLEOTIDE SEQUENCE [LARGE SCALE GENOMIC DNA]</scope>
    <source>
        <strain evidence="8 9">NBRC111893</strain>
    </source>
</reference>
<gene>
    <name evidence="8" type="ORF">NBRC111893_2298</name>
</gene>
<feature type="transmembrane region" description="Helical" evidence="6">
    <location>
        <begin position="37"/>
        <end position="59"/>
    </location>
</feature>
<dbReference type="Gene3D" id="1.20.58.90">
    <property type="match status" value="1"/>
</dbReference>
<feature type="coiled-coil region" evidence="5">
    <location>
        <begin position="82"/>
        <end position="132"/>
    </location>
</feature>
<evidence type="ECO:0000313" key="9">
    <source>
        <dbReference type="Proteomes" id="UP000286974"/>
    </source>
</evidence>
<accession>A0A401FP53</accession>
<organism evidence="8 9">
    <name type="scientific">Lentilactobacillus kosonis</name>
    <dbReference type="NCBI Taxonomy" id="2810561"/>
    <lineage>
        <taxon>Bacteria</taxon>
        <taxon>Bacillati</taxon>
        <taxon>Bacillota</taxon>
        <taxon>Bacilli</taxon>
        <taxon>Lactobacillales</taxon>
        <taxon>Lactobacillaceae</taxon>
        <taxon>Lentilactobacillus</taxon>
    </lineage>
</organism>
<sequence>MKKQIGTIVGIILIIIVAIFSLMNLNSVEVNFGFARVQSPLILLILISLLLGSLIIFTFSSTQTVKKNRQMKRFEKLSDAKQSELSNQIQDLKKSLKMMETRLKNSTGKQTIGEKDQQITELERQIEKLNQNL</sequence>
<feature type="domain" description="Lipopolysaccharide assembly protein A" evidence="7">
    <location>
        <begin position="25"/>
        <end position="85"/>
    </location>
</feature>
<evidence type="ECO:0000256" key="3">
    <source>
        <dbReference type="ARBA" id="ARBA00022989"/>
    </source>
</evidence>
<evidence type="ECO:0000256" key="5">
    <source>
        <dbReference type="SAM" id="Coils"/>
    </source>
</evidence>
<proteinExistence type="predicted"/>
<keyword evidence="1" id="KW-1003">Cell membrane</keyword>
<keyword evidence="3 6" id="KW-1133">Transmembrane helix</keyword>
<dbReference type="AlphaFoldDB" id="A0A401FP53"/>
<evidence type="ECO:0000256" key="4">
    <source>
        <dbReference type="ARBA" id="ARBA00023136"/>
    </source>
</evidence>
<keyword evidence="4 6" id="KW-0472">Membrane</keyword>
<protein>
    <recommendedName>
        <fullName evidence="7">Lipopolysaccharide assembly protein A domain-containing protein</fullName>
    </recommendedName>
</protein>
<dbReference type="InterPro" id="IPR010445">
    <property type="entry name" value="LapA_dom"/>
</dbReference>
<name>A0A401FP53_9LACO</name>
<dbReference type="RefSeq" id="WP_125008865.1">
    <property type="nucleotide sequence ID" value="NZ_BEXA01000006.1"/>
</dbReference>
<evidence type="ECO:0000256" key="6">
    <source>
        <dbReference type="SAM" id="Phobius"/>
    </source>
</evidence>
<dbReference type="EMBL" id="BEXA01000006">
    <property type="protein sequence ID" value="GAY74152.1"/>
    <property type="molecule type" value="Genomic_DNA"/>
</dbReference>
<dbReference type="STRING" id="1138822.PL11_000435"/>
<dbReference type="Pfam" id="PF06305">
    <property type="entry name" value="LapA_dom"/>
    <property type="match status" value="1"/>
</dbReference>
<dbReference type="PANTHER" id="PTHR41335">
    <property type="entry name" value="MEMBRANE PROTEIN-RELATED"/>
    <property type="match status" value="1"/>
</dbReference>
<evidence type="ECO:0000256" key="2">
    <source>
        <dbReference type="ARBA" id="ARBA00022692"/>
    </source>
</evidence>
<dbReference type="GO" id="GO:0005886">
    <property type="term" value="C:plasma membrane"/>
    <property type="evidence" value="ECO:0007669"/>
    <property type="project" value="InterPro"/>
</dbReference>
<evidence type="ECO:0000256" key="1">
    <source>
        <dbReference type="ARBA" id="ARBA00022475"/>
    </source>
</evidence>
<evidence type="ECO:0000313" key="8">
    <source>
        <dbReference type="EMBL" id="GAY74152.1"/>
    </source>
</evidence>
<keyword evidence="9" id="KW-1185">Reference proteome</keyword>
<dbReference type="OrthoDB" id="2328520at2"/>
<keyword evidence="2 6" id="KW-0812">Transmembrane</keyword>
<comment type="caution">
    <text evidence="8">The sequence shown here is derived from an EMBL/GenBank/DDBJ whole genome shotgun (WGS) entry which is preliminary data.</text>
</comment>
<dbReference type="Proteomes" id="UP000286974">
    <property type="component" value="Unassembled WGS sequence"/>
</dbReference>